<protein>
    <submittedName>
        <fullName evidence="2">Uncharacterized protein</fullName>
    </submittedName>
</protein>
<evidence type="ECO:0000313" key="2">
    <source>
        <dbReference type="EMBL" id="PZX44523.1"/>
    </source>
</evidence>
<dbReference type="Proteomes" id="UP000249364">
    <property type="component" value="Unassembled WGS sequence"/>
</dbReference>
<reference evidence="2 3" key="1">
    <citation type="submission" date="2018-06" db="EMBL/GenBank/DDBJ databases">
        <title>Genomic Encyclopedia of Archaeal and Bacterial Type Strains, Phase II (KMG-II): from individual species to whole genera.</title>
        <authorList>
            <person name="Goeker M."/>
        </authorList>
    </citation>
    <scope>NUCLEOTIDE SEQUENCE [LARGE SCALE GENOMIC DNA]</scope>
    <source>
        <strain evidence="2 3">DSM 13087</strain>
    </source>
</reference>
<proteinExistence type="predicted"/>
<keyword evidence="3" id="KW-1185">Reference proteome</keyword>
<gene>
    <name evidence="2" type="ORF">LY56_01771</name>
</gene>
<evidence type="ECO:0000313" key="3">
    <source>
        <dbReference type="Proteomes" id="UP000249364"/>
    </source>
</evidence>
<dbReference type="STRING" id="121821.GCA_001870675_00798"/>
<feature type="transmembrane region" description="Helical" evidence="1">
    <location>
        <begin position="120"/>
        <end position="137"/>
    </location>
</feature>
<dbReference type="RefSeq" id="WP_071469619.1">
    <property type="nucleotide sequence ID" value="NZ_MEHT01000017.1"/>
</dbReference>
<feature type="transmembrane region" description="Helical" evidence="1">
    <location>
        <begin position="59"/>
        <end position="80"/>
    </location>
</feature>
<comment type="caution">
    <text evidence="2">The sequence shown here is derived from an EMBL/GenBank/DDBJ whole genome shotgun (WGS) entry which is preliminary data.</text>
</comment>
<evidence type="ECO:0000256" key="1">
    <source>
        <dbReference type="SAM" id="Phobius"/>
    </source>
</evidence>
<dbReference type="AlphaFoldDB" id="A0A2W7Q8V4"/>
<sequence length="146" mass="15504">MPAATRRSFFVTIFGVIGTLWFAVHAIEYVFARYSALEAAFSLPAPLGLSGVFEAMPQWAGIALTAAIWLGLLGAFLLLLGDRASVLILSFALLATGVALVWAGMAYLGGNPAGMAVDPLMFIGSQTAMTFGLWLYSRTAKRAQVI</sequence>
<keyword evidence="1" id="KW-0812">Transmembrane</keyword>
<feature type="transmembrane region" description="Helical" evidence="1">
    <location>
        <begin position="87"/>
        <end position="108"/>
    </location>
</feature>
<dbReference type="OrthoDB" id="7871484at2"/>
<keyword evidence="1" id="KW-1133">Transmembrane helix</keyword>
<organism evidence="2 3">
    <name type="scientific">Roseinatronobacter thiooxidans</name>
    <dbReference type="NCBI Taxonomy" id="121821"/>
    <lineage>
        <taxon>Bacteria</taxon>
        <taxon>Pseudomonadati</taxon>
        <taxon>Pseudomonadota</taxon>
        <taxon>Alphaproteobacteria</taxon>
        <taxon>Rhodobacterales</taxon>
        <taxon>Paracoccaceae</taxon>
        <taxon>Roseinatronobacter</taxon>
    </lineage>
</organism>
<keyword evidence="1" id="KW-0472">Membrane</keyword>
<accession>A0A2W7Q8V4</accession>
<name>A0A2W7Q8V4_9RHOB</name>
<dbReference type="EMBL" id="QKZQ01000007">
    <property type="protein sequence ID" value="PZX44523.1"/>
    <property type="molecule type" value="Genomic_DNA"/>
</dbReference>